<dbReference type="AlphaFoldDB" id="A0A8S4AZ63"/>
<reference evidence="2" key="1">
    <citation type="submission" date="2021-05" db="EMBL/GenBank/DDBJ databases">
        <authorList>
            <person name="Tigano A."/>
        </authorList>
    </citation>
    <scope>NUCLEOTIDE SEQUENCE</scope>
</reference>
<feature type="region of interest" description="Disordered" evidence="1">
    <location>
        <begin position="68"/>
        <end position="87"/>
    </location>
</feature>
<accession>A0A8S4AZ63</accession>
<protein>
    <submittedName>
        <fullName evidence="2">(Atlantic silverside) hypothetical protein</fullName>
    </submittedName>
</protein>
<comment type="caution">
    <text evidence="2">The sequence shown here is derived from an EMBL/GenBank/DDBJ whole genome shotgun (WGS) entry which is preliminary data.</text>
</comment>
<evidence type="ECO:0000313" key="3">
    <source>
        <dbReference type="Proteomes" id="UP000677803"/>
    </source>
</evidence>
<keyword evidence="3" id="KW-1185">Reference proteome</keyword>
<dbReference type="EMBL" id="CAJRST010005891">
    <property type="protein sequence ID" value="CAG5893690.1"/>
    <property type="molecule type" value="Genomic_DNA"/>
</dbReference>
<gene>
    <name evidence="2" type="ORF">MMEN_LOCUS6542</name>
</gene>
<organism evidence="2 3">
    <name type="scientific">Menidia menidia</name>
    <name type="common">Atlantic silverside</name>
    <dbReference type="NCBI Taxonomy" id="238744"/>
    <lineage>
        <taxon>Eukaryota</taxon>
        <taxon>Metazoa</taxon>
        <taxon>Chordata</taxon>
        <taxon>Craniata</taxon>
        <taxon>Vertebrata</taxon>
        <taxon>Euteleostomi</taxon>
        <taxon>Actinopterygii</taxon>
        <taxon>Neopterygii</taxon>
        <taxon>Teleostei</taxon>
        <taxon>Neoteleostei</taxon>
        <taxon>Acanthomorphata</taxon>
        <taxon>Ovalentaria</taxon>
        <taxon>Atherinomorphae</taxon>
        <taxon>Atheriniformes</taxon>
        <taxon>Atherinopsidae</taxon>
        <taxon>Menidiinae</taxon>
        <taxon>Menidia</taxon>
    </lineage>
</organism>
<sequence>MKQKMETSWAPGPPSLLSLSGFGPLAPPADCFPSKLNQRRGTVQRLDLTLVRELRRALGLAAAASFKHVSPAGKTPPPESAAAEIGL</sequence>
<dbReference type="Proteomes" id="UP000677803">
    <property type="component" value="Unassembled WGS sequence"/>
</dbReference>
<proteinExistence type="predicted"/>
<evidence type="ECO:0000313" key="2">
    <source>
        <dbReference type="EMBL" id="CAG5893690.1"/>
    </source>
</evidence>
<name>A0A8S4AZ63_9TELE</name>
<evidence type="ECO:0000256" key="1">
    <source>
        <dbReference type="SAM" id="MobiDB-lite"/>
    </source>
</evidence>